<sequence>MASSVPYSISVPSSTTTTIITISSSITLHRLGLLVAGGRGLHSNNTVMPFAVAVGFANGRFSRTEKKRVPGLSEGEGEGGSIHEWGSLPNPTVATHLVSSRFDVANSWRVTRGLARVLGCSNLLQISQMPLARHWGKALSPNRVVNLGRGVSGGAQRREETLI</sequence>
<dbReference type="Proteomes" id="UP000244722">
    <property type="component" value="Unassembled WGS sequence"/>
</dbReference>
<protein>
    <submittedName>
        <fullName evidence="1">Uncharacterized protein</fullName>
    </submittedName>
</protein>
<proteinExistence type="predicted"/>
<keyword evidence="2" id="KW-1185">Reference proteome</keyword>
<reference evidence="1 2" key="1">
    <citation type="submission" date="2017-04" db="EMBL/GenBank/DDBJ databases">
        <title>Draft genome sequence of Tuber borchii Vittad., a whitish edible truffle.</title>
        <authorList>
            <consortium name="DOE Joint Genome Institute"/>
            <person name="Murat C."/>
            <person name="Kuo A."/>
            <person name="Barry K.W."/>
            <person name="Clum A."/>
            <person name="Dockter R.B."/>
            <person name="Fauchery L."/>
            <person name="Iotti M."/>
            <person name="Kohler A."/>
            <person name="Labutti K."/>
            <person name="Lindquist E.A."/>
            <person name="Lipzen A."/>
            <person name="Ohm R.A."/>
            <person name="Wang M."/>
            <person name="Grigoriev I.V."/>
            <person name="Zambonelli A."/>
            <person name="Martin F.M."/>
        </authorList>
    </citation>
    <scope>NUCLEOTIDE SEQUENCE [LARGE SCALE GENOMIC DNA]</scope>
    <source>
        <strain evidence="1 2">Tbo3840</strain>
    </source>
</reference>
<comment type="caution">
    <text evidence="1">The sequence shown here is derived from an EMBL/GenBank/DDBJ whole genome shotgun (WGS) entry which is preliminary data.</text>
</comment>
<dbReference type="AlphaFoldDB" id="A0A2T6ZSG7"/>
<evidence type="ECO:0000313" key="1">
    <source>
        <dbReference type="EMBL" id="PUU78435.1"/>
    </source>
</evidence>
<dbReference type="EMBL" id="NESQ01000119">
    <property type="protein sequence ID" value="PUU78435.1"/>
    <property type="molecule type" value="Genomic_DNA"/>
</dbReference>
<name>A0A2T6ZSG7_TUBBO</name>
<evidence type="ECO:0000313" key="2">
    <source>
        <dbReference type="Proteomes" id="UP000244722"/>
    </source>
</evidence>
<organism evidence="1 2">
    <name type="scientific">Tuber borchii</name>
    <name type="common">White truffle</name>
    <dbReference type="NCBI Taxonomy" id="42251"/>
    <lineage>
        <taxon>Eukaryota</taxon>
        <taxon>Fungi</taxon>
        <taxon>Dikarya</taxon>
        <taxon>Ascomycota</taxon>
        <taxon>Pezizomycotina</taxon>
        <taxon>Pezizomycetes</taxon>
        <taxon>Pezizales</taxon>
        <taxon>Tuberaceae</taxon>
        <taxon>Tuber</taxon>
    </lineage>
</organism>
<gene>
    <name evidence="1" type="ORF">B9Z19DRAFT_1065060</name>
</gene>
<accession>A0A2T6ZSG7</accession>